<name>A0ABW4RYA2_9ACTN</name>
<keyword evidence="2" id="KW-0812">Transmembrane</keyword>
<keyword evidence="2" id="KW-1133">Transmembrane helix</keyword>
<sequence>MRIRLAEVLQEAAQDQPTAPLPDGEAVLRQVEHERRGRLPWLVLGLLALVLLAVLLGWLRPWAHTSPGPTPGAPVQGSDPASSPPS</sequence>
<evidence type="ECO:0000313" key="4">
    <source>
        <dbReference type="Proteomes" id="UP001597326"/>
    </source>
</evidence>
<keyword evidence="2" id="KW-0472">Membrane</keyword>
<evidence type="ECO:0000256" key="2">
    <source>
        <dbReference type="SAM" id="Phobius"/>
    </source>
</evidence>
<gene>
    <name evidence="3" type="ORF">ACFSCS_13880</name>
</gene>
<feature type="region of interest" description="Disordered" evidence="1">
    <location>
        <begin position="66"/>
        <end position="86"/>
    </location>
</feature>
<evidence type="ECO:0000256" key="1">
    <source>
        <dbReference type="SAM" id="MobiDB-lite"/>
    </source>
</evidence>
<dbReference type="EMBL" id="JBHUFZ010000032">
    <property type="protein sequence ID" value="MFD1891262.1"/>
    <property type="molecule type" value="Genomic_DNA"/>
</dbReference>
<feature type="transmembrane region" description="Helical" evidence="2">
    <location>
        <begin position="39"/>
        <end position="59"/>
    </location>
</feature>
<reference evidence="4" key="1">
    <citation type="journal article" date="2019" name="Int. J. Syst. Evol. Microbiol.">
        <title>The Global Catalogue of Microorganisms (GCM) 10K type strain sequencing project: providing services to taxonomists for standard genome sequencing and annotation.</title>
        <authorList>
            <consortium name="The Broad Institute Genomics Platform"/>
            <consortium name="The Broad Institute Genome Sequencing Center for Infectious Disease"/>
            <person name="Wu L."/>
            <person name="Ma J."/>
        </authorList>
    </citation>
    <scope>NUCLEOTIDE SEQUENCE [LARGE SCALE GENOMIC DNA]</scope>
    <source>
        <strain evidence="4">CAIM 431</strain>
    </source>
</reference>
<comment type="caution">
    <text evidence="3">The sequence shown here is derived from an EMBL/GenBank/DDBJ whole genome shotgun (WGS) entry which is preliminary data.</text>
</comment>
<protein>
    <submittedName>
        <fullName evidence="3">Uncharacterized protein</fullName>
    </submittedName>
</protein>
<dbReference type="RefSeq" id="WP_343875554.1">
    <property type="nucleotide sequence ID" value="NZ_BAAAIX010000033.1"/>
</dbReference>
<keyword evidence="4" id="KW-1185">Reference proteome</keyword>
<accession>A0ABW4RYA2</accession>
<dbReference type="Proteomes" id="UP001597326">
    <property type="component" value="Unassembled WGS sequence"/>
</dbReference>
<proteinExistence type="predicted"/>
<organism evidence="3 4">
    <name type="scientific">Luteococcus peritonei</name>
    <dbReference type="NCBI Taxonomy" id="88874"/>
    <lineage>
        <taxon>Bacteria</taxon>
        <taxon>Bacillati</taxon>
        <taxon>Actinomycetota</taxon>
        <taxon>Actinomycetes</taxon>
        <taxon>Propionibacteriales</taxon>
        <taxon>Propionibacteriaceae</taxon>
        <taxon>Luteococcus</taxon>
    </lineage>
</organism>
<evidence type="ECO:0000313" key="3">
    <source>
        <dbReference type="EMBL" id="MFD1891262.1"/>
    </source>
</evidence>